<name>A0A6A6DGB6_9PEZI</name>
<evidence type="ECO:0000256" key="1">
    <source>
        <dbReference type="SAM" id="MobiDB-lite"/>
    </source>
</evidence>
<evidence type="ECO:0000313" key="4">
    <source>
        <dbReference type="Proteomes" id="UP000800200"/>
    </source>
</evidence>
<gene>
    <name evidence="3" type="ORF">K469DRAFT_695344</name>
</gene>
<feature type="signal peptide" evidence="2">
    <location>
        <begin position="1"/>
        <end position="21"/>
    </location>
</feature>
<feature type="region of interest" description="Disordered" evidence="1">
    <location>
        <begin position="119"/>
        <end position="161"/>
    </location>
</feature>
<dbReference type="EMBL" id="ML994674">
    <property type="protein sequence ID" value="KAF2178544.1"/>
    <property type="molecule type" value="Genomic_DNA"/>
</dbReference>
<keyword evidence="4" id="KW-1185">Reference proteome</keyword>
<evidence type="ECO:0008006" key="5">
    <source>
        <dbReference type="Google" id="ProtNLM"/>
    </source>
</evidence>
<dbReference type="AlphaFoldDB" id="A0A6A6DGB6"/>
<dbReference type="Proteomes" id="UP000800200">
    <property type="component" value="Unassembled WGS sequence"/>
</dbReference>
<reference evidence="3" key="1">
    <citation type="journal article" date="2020" name="Stud. Mycol.">
        <title>101 Dothideomycetes genomes: a test case for predicting lifestyles and emergence of pathogens.</title>
        <authorList>
            <person name="Haridas S."/>
            <person name="Albert R."/>
            <person name="Binder M."/>
            <person name="Bloem J."/>
            <person name="Labutti K."/>
            <person name="Salamov A."/>
            <person name="Andreopoulos B."/>
            <person name="Baker S."/>
            <person name="Barry K."/>
            <person name="Bills G."/>
            <person name="Bluhm B."/>
            <person name="Cannon C."/>
            <person name="Castanera R."/>
            <person name="Culley D."/>
            <person name="Daum C."/>
            <person name="Ezra D."/>
            <person name="Gonzalez J."/>
            <person name="Henrissat B."/>
            <person name="Kuo A."/>
            <person name="Liang C."/>
            <person name="Lipzen A."/>
            <person name="Lutzoni F."/>
            <person name="Magnuson J."/>
            <person name="Mondo S."/>
            <person name="Nolan M."/>
            <person name="Ohm R."/>
            <person name="Pangilinan J."/>
            <person name="Park H.-J."/>
            <person name="Ramirez L."/>
            <person name="Alfaro M."/>
            <person name="Sun H."/>
            <person name="Tritt A."/>
            <person name="Yoshinaga Y."/>
            <person name="Zwiers L.-H."/>
            <person name="Turgeon B."/>
            <person name="Goodwin S."/>
            <person name="Spatafora J."/>
            <person name="Crous P."/>
            <person name="Grigoriev I."/>
        </authorList>
    </citation>
    <scope>NUCLEOTIDE SEQUENCE</scope>
    <source>
        <strain evidence="3">CBS 207.26</strain>
    </source>
</reference>
<evidence type="ECO:0000313" key="3">
    <source>
        <dbReference type="EMBL" id="KAF2178544.1"/>
    </source>
</evidence>
<accession>A0A6A6DGB6</accession>
<sequence>MHKSFVLAVSLLRCRASRVWGIPLGWLRDDDGWHAAMASHEGALAVVPLGSTGRAQALEVLLASEEPALWEDDAQLSPPSSRSRTCGRGHICSLGPAASGGWTGASNQRARRYQTTLQHKPNKLGGSAGPGHPPPITRRSGHGRAKASRHPATSPHLDDYRRRRTALLRALLYELLRCSSTTQPQTPALSVA</sequence>
<feature type="chain" id="PRO_5025479104" description="Secreted protein" evidence="2">
    <location>
        <begin position="22"/>
        <end position="192"/>
    </location>
</feature>
<proteinExistence type="predicted"/>
<protein>
    <recommendedName>
        <fullName evidence="5">Secreted protein</fullName>
    </recommendedName>
</protein>
<organism evidence="3 4">
    <name type="scientific">Zopfia rhizophila CBS 207.26</name>
    <dbReference type="NCBI Taxonomy" id="1314779"/>
    <lineage>
        <taxon>Eukaryota</taxon>
        <taxon>Fungi</taxon>
        <taxon>Dikarya</taxon>
        <taxon>Ascomycota</taxon>
        <taxon>Pezizomycotina</taxon>
        <taxon>Dothideomycetes</taxon>
        <taxon>Dothideomycetes incertae sedis</taxon>
        <taxon>Zopfiaceae</taxon>
        <taxon>Zopfia</taxon>
    </lineage>
</organism>
<feature type="compositionally biased region" description="Basic residues" evidence="1">
    <location>
        <begin position="139"/>
        <end position="149"/>
    </location>
</feature>
<evidence type="ECO:0000256" key="2">
    <source>
        <dbReference type="SAM" id="SignalP"/>
    </source>
</evidence>
<keyword evidence="2" id="KW-0732">Signal</keyword>